<evidence type="ECO:0000256" key="3">
    <source>
        <dbReference type="ARBA" id="ARBA00023125"/>
    </source>
</evidence>
<dbReference type="RefSeq" id="WP_167679075.1">
    <property type="nucleotide sequence ID" value="NZ_CP050313.1"/>
</dbReference>
<dbReference type="GO" id="GO:0003700">
    <property type="term" value="F:DNA-binding transcription factor activity"/>
    <property type="evidence" value="ECO:0007669"/>
    <property type="project" value="InterPro"/>
</dbReference>
<evidence type="ECO:0000256" key="1">
    <source>
        <dbReference type="ARBA" id="ARBA00009437"/>
    </source>
</evidence>
<dbReference type="InterPro" id="IPR050389">
    <property type="entry name" value="LysR-type_TF"/>
</dbReference>
<dbReference type="Pfam" id="PF00126">
    <property type="entry name" value="HTH_1"/>
    <property type="match status" value="1"/>
</dbReference>
<proteinExistence type="inferred from homology"/>
<evidence type="ECO:0000313" key="6">
    <source>
        <dbReference type="EMBL" id="QIR15362.1"/>
    </source>
</evidence>
<dbReference type="InterPro" id="IPR036390">
    <property type="entry name" value="WH_DNA-bd_sf"/>
</dbReference>
<dbReference type="PANTHER" id="PTHR30118">
    <property type="entry name" value="HTH-TYPE TRANSCRIPTIONAL REGULATOR LEUO-RELATED"/>
    <property type="match status" value="1"/>
</dbReference>
<gene>
    <name evidence="6" type="ORF">HBH39_13395</name>
</gene>
<reference evidence="6 7" key="1">
    <citation type="submission" date="2020-03" db="EMBL/GenBank/DDBJ databases">
        <title>Complete genome sequence of Shewanella sp.</title>
        <authorList>
            <person name="Kim Y.-S."/>
            <person name="Kim S.-J."/>
            <person name="Jung H.-K."/>
            <person name="Kim K.-H."/>
        </authorList>
    </citation>
    <scope>NUCLEOTIDE SEQUENCE [LARGE SCALE GENOMIC DNA]</scope>
    <source>
        <strain evidence="6 7">PN3F2</strain>
    </source>
</reference>
<sequence length="317" mass="35851">MDIQALQKISELDVFSLLVFKLTYETGFANFAAKELSVSPAKISRCLTSLRSIFNDELFYRRQQGLKPTPLAEILYQPICQLCEMTCQIERLASQHATQNKKTTLQVAVSPNIISSVAMAISHSANLVGKIKLHSWQSDTEEQIYQGELDFGIGFMGQDTHDLAVTPIAKVGALCVVGAKQHAFWNTAQAFKLEDIIQHRVVYLCCSGFNNRIDPLELYCQTHGLPLDDIDCVKTIEEWYWHILTMNSLSLTLFNEGAFANNIPQLRVEKLPASEFAKLDAVMAMPHYCLIERDEAYRRYSLNIKQQVIQITQSVIL</sequence>
<dbReference type="InterPro" id="IPR036388">
    <property type="entry name" value="WH-like_DNA-bd_sf"/>
</dbReference>
<keyword evidence="3" id="KW-0238">DNA-binding</keyword>
<dbReference type="EMBL" id="CP050313">
    <property type="protein sequence ID" value="QIR15362.1"/>
    <property type="molecule type" value="Genomic_DNA"/>
</dbReference>
<dbReference type="Gene3D" id="1.10.10.10">
    <property type="entry name" value="Winged helix-like DNA-binding domain superfamily/Winged helix DNA-binding domain"/>
    <property type="match status" value="1"/>
</dbReference>
<accession>A0A6G9QLL0</accession>
<dbReference type="GO" id="GO:0003677">
    <property type="term" value="F:DNA binding"/>
    <property type="evidence" value="ECO:0007669"/>
    <property type="project" value="UniProtKB-KW"/>
</dbReference>
<dbReference type="KEGG" id="saes:HBH39_13395"/>
<dbReference type="Proteomes" id="UP000502608">
    <property type="component" value="Chromosome"/>
</dbReference>
<feature type="domain" description="HTH lysR-type" evidence="5">
    <location>
        <begin position="32"/>
        <end position="69"/>
    </location>
</feature>
<keyword evidence="4" id="KW-0804">Transcription</keyword>
<dbReference type="InterPro" id="IPR000847">
    <property type="entry name" value="LysR_HTH_N"/>
</dbReference>
<protein>
    <submittedName>
        <fullName evidence="6">LysR family transcriptional regulator</fullName>
    </submittedName>
</protein>
<comment type="similarity">
    <text evidence="1">Belongs to the LysR transcriptional regulatory family.</text>
</comment>
<evidence type="ECO:0000259" key="5">
    <source>
        <dbReference type="PROSITE" id="PS50931"/>
    </source>
</evidence>
<dbReference type="SUPFAM" id="SSF46785">
    <property type="entry name" value="Winged helix' DNA-binding domain"/>
    <property type="match status" value="1"/>
</dbReference>
<dbReference type="PROSITE" id="PS50931">
    <property type="entry name" value="HTH_LYSR"/>
    <property type="match status" value="1"/>
</dbReference>
<keyword evidence="2" id="KW-0805">Transcription regulation</keyword>
<evidence type="ECO:0000256" key="4">
    <source>
        <dbReference type="ARBA" id="ARBA00023163"/>
    </source>
</evidence>
<dbReference type="PANTHER" id="PTHR30118:SF11">
    <property type="entry name" value="HTH-TYPE TRANSCRIPTIONAL REGULATOR YIDZ"/>
    <property type="match status" value="1"/>
</dbReference>
<dbReference type="AlphaFoldDB" id="A0A6G9QLL0"/>
<name>A0A6G9QLL0_9GAMM</name>
<dbReference type="SUPFAM" id="SSF53850">
    <property type="entry name" value="Periplasmic binding protein-like II"/>
    <property type="match status" value="1"/>
</dbReference>
<evidence type="ECO:0000256" key="2">
    <source>
        <dbReference type="ARBA" id="ARBA00023015"/>
    </source>
</evidence>
<organism evidence="6 7">
    <name type="scientific">Shewanella aestuarii</name>
    <dbReference type="NCBI Taxonomy" id="1028752"/>
    <lineage>
        <taxon>Bacteria</taxon>
        <taxon>Pseudomonadati</taxon>
        <taxon>Pseudomonadota</taxon>
        <taxon>Gammaproteobacteria</taxon>
        <taxon>Alteromonadales</taxon>
        <taxon>Shewanellaceae</taxon>
        <taxon>Shewanella</taxon>
    </lineage>
</organism>
<evidence type="ECO:0000313" key="7">
    <source>
        <dbReference type="Proteomes" id="UP000502608"/>
    </source>
</evidence>
<keyword evidence="7" id="KW-1185">Reference proteome</keyword>